<protein>
    <submittedName>
        <fullName evidence="2">Nucleoside triphosphate hydrolase</fullName>
    </submittedName>
</protein>
<comment type="caution">
    <text evidence="2">The sequence shown here is derived from an EMBL/GenBank/DDBJ whole genome shotgun (WGS) entry which is preliminary data.</text>
</comment>
<proteinExistence type="predicted"/>
<gene>
    <name evidence="2" type="primary">frcK</name>
    <name evidence="2" type="ORF">GCM10016455_15630</name>
</gene>
<evidence type="ECO:0000313" key="3">
    <source>
        <dbReference type="Proteomes" id="UP000609802"/>
    </source>
</evidence>
<keyword evidence="2" id="KW-0378">Hydrolase</keyword>
<feature type="compositionally biased region" description="Polar residues" evidence="1">
    <location>
        <begin position="1"/>
        <end position="12"/>
    </location>
</feature>
<dbReference type="PANTHER" id="PTHR10285">
    <property type="entry name" value="URIDINE KINASE"/>
    <property type="match status" value="1"/>
</dbReference>
<evidence type="ECO:0000313" key="2">
    <source>
        <dbReference type="EMBL" id="GHE96169.1"/>
    </source>
</evidence>
<accession>A0ABQ3IWM3</accession>
<keyword evidence="3" id="KW-1185">Reference proteome</keyword>
<name>A0ABQ3IWM3_9RHOB</name>
<feature type="region of interest" description="Disordered" evidence="1">
    <location>
        <begin position="1"/>
        <end position="37"/>
    </location>
</feature>
<dbReference type="Pfam" id="PF13238">
    <property type="entry name" value="AAA_18"/>
    <property type="match status" value="1"/>
</dbReference>
<evidence type="ECO:0000256" key="1">
    <source>
        <dbReference type="SAM" id="MobiDB-lite"/>
    </source>
</evidence>
<dbReference type="Gene3D" id="3.40.50.300">
    <property type="entry name" value="P-loop containing nucleotide triphosphate hydrolases"/>
    <property type="match status" value="3"/>
</dbReference>
<sequence>MTKVPQPNQLAQTRARGRQQERGADFPSSSHPMNDPNEIAETLLDKILAAPSSGRRKVVAIVGPPASGKSTLSKVLAKRLTAKGCASAVVPMDGFHLDNQVLSSLGLLARKGSPDTFDAGGMLRMVNALPDAKQLFYPTFDRDEDFARAGAGMIDSTCECVIVEGNYLLFDAPIWKELPKYWDVSVRLQVPFEILQRRLVQRWLDFGLSPDQAERRAMENDIPNARLLEEHMLPASITI</sequence>
<dbReference type="GO" id="GO:0016787">
    <property type="term" value="F:hydrolase activity"/>
    <property type="evidence" value="ECO:0007669"/>
    <property type="project" value="UniProtKB-KW"/>
</dbReference>
<reference evidence="3" key="1">
    <citation type="journal article" date="2019" name="Int. J. Syst. Evol. Microbiol.">
        <title>The Global Catalogue of Microorganisms (GCM) 10K type strain sequencing project: providing services to taxonomists for standard genome sequencing and annotation.</title>
        <authorList>
            <consortium name="The Broad Institute Genomics Platform"/>
            <consortium name="The Broad Institute Genome Sequencing Center for Infectious Disease"/>
            <person name="Wu L."/>
            <person name="Ma J."/>
        </authorList>
    </citation>
    <scope>NUCLEOTIDE SEQUENCE [LARGE SCALE GENOMIC DNA]</scope>
    <source>
        <strain evidence="3">KCTC 42443</strain>
    </source>
</reference>
<organism evidence="2 3">
    <name type="scientific">Aliiroseovarius zhejiangensis</name>
    <dbReference type="NCBI Taxonomy" id="1632025"/>
    <lineage>
        <taxon>Bacteria</taxon>
        <taxon>Pseudomonadati</taxon>
        <taxon>Pseudomonadota</taxon>
        <taxon>Alphaproteobacteria</taxon>
        <taxon>Rhodobacterales</taxon>
        <taxon>Paracoccaceae</taxon>
        <taxon>Aliiroseovarius</taxon>
    </lineage>
</organism>
<dbReference type="SUPFAM" id="SSF52540">
    <property type="entry name" value="P-loop containing nucleoside triphosphate hydrolases"/>
    <property type="match status" value="1"/>
</dbReference>
<dbReference type="InterPro" id="IPR027417">
    <property type="entry name" value="P-loop_NTPase"/>
</dbReference>
<dbReference type="EMBL" id="BNCH01000003">
    <property type="protein sequence ID" value="GHE96169.1"/>
    <property type="molecule type" value="Genomic_DNA"/>
</dbReference>
<dbReference type="RefSeq" id="WP_229836644.1">
    <property type="nucleotide sequence ID" value="NZ_BNCH01000003.1"/>
</dbReference>
<dbReference type="Proteomes" id="UP000609802">
    <property type="component" value="Unassembled WGS sequence"/>
</dbReference>